<dbReference type="AlphaFoldDB" id="A0AAV4S7A7"/>
<feature type="non-terminal residue" evidence="1">
    <location>
        <position position="1"/>
    </location>
</feature>
<evidence type="ECO:0000313" key="1">
    <source>
        <dbReference type="EMBL" id="GIY27888.1"/>
    </source>
</evidence>
<evidence type="ECO:0000313" key="2">
    <source>
        <dbReference type="Proteomes" id="UP001054945"/>
    </source>
</evidence>
<protein>
    <submittedName>
        <fullName evidence="1">Uncharacterized protein</fullName>
    </submittedName>
</protein>
<gene>
    <name evidence="1" type="ORF">CEXT_766921</name>
</gene>
<sequence length="59" mass="6473">ISDTTFTTLSAEISTSSELVIYEFQRWPSGYRFPGHNLCAVSPFMLAYLGSCAASDGYL</sequence>
<keyword evidence="2" id="KW-1185">Reference proteome</keyword>
<reference evidence="1 2" key="1">
    <citation type="submission" date="2021-06" db="EMBL/GenBank/DDBJ databases">
        <title>Caerostris extrusa draft genome.</title>
        <authorList>
            <person name="Kono N."/>
            <person name="Arakawa K."/>
        </authorList>
    </citation>
    <scope>NUCLEOTIDE SEQUENCE [LARGE SCALE GENOMIC DNA]</scope>
</reference>
<accession>A0AAV4S7A7</accession>
<dbReference type="EMBL" id="BPLR01008871">
    <property type="protein sequence ID" value="GIY27888.1"/>
    <property type="molecule type" value="Genomic_DNA"/>
</dbReference>
<dbReference type="Proteomes" id="UP001054945">
    <property type="component" value="Unassembled WGS sequence"/>
</dbReference>
<name>A0AAV4S7A7_CAEEX</name>
<comment type="caution">
    <text evidence="1">The sequence shown here is derived from an EMBL/GenBank/DDBJ whole genome shotgun (WGS) entry which is preliminary data.</text>
</comment>
<proteinExistence type="predicted"/>
<organism evidence="1 2">
    <name type="scientific">Caerostris extrusa</name>
    <name type="common">Bark spider</name>
    <name type="synonym">Caerostris bankana</name>
    <dbReference type="NCBI Taxonomy" id="172846"/>
    <lineage>
        <taxon>Eukaryota</taxon>
        <taxon>Metazoa</taxon>
        <taxon>Ecdysozoa</taxon>
        <taxon>Arthropoda</taxon>
        <taxon>Chelicerata</taxon>
        <taxon>Arachnida</taxon>
        <taxon>Araneae</taxon>
        <taxon>Araneomorphae</taxon>
        <taxon>Entelegynae</taxon>
        <taxon>Araneoidea</taxon>
        <taxon>Araneidae</taxon>
        <taxon>Caerostris</taxon>
    </lineage>
</organism>